<keyword evidence="4" id="KW-1185">Reference proteome</keyword>
<gene>
    <name evidence="3" type="ORF">A9D14_00550</name>
</gene>
<accession>A0A1Z1F876</accession>
<evidence type="ECO:0000313" key="4">
    <source>
        <dbReference type="Proteomes" id="UP000195807"/>
    </source>
</evidence>
<proteinExistence type="inferred from homology"/>
<dbReference type="AlphaFoldDB" id="A0A1Z1F876"/>
<organism evidence="3 4">
    <name type="scientific">Croceicoccus marinus</name>
    <dbReference type="NCBI Taxonomy" id="450378"/>
    <lineage>
        <taxon>Bacteria</taxon>
        <taxon>Pseudomonadati</taxon>
        <taxon>Pseudomonadota</taxon>
        <taxon>Alphaproteobacteria</taxon>
        <taxon>Sphingomonadales</taxon>
        <taxon>Erythrobacteraceae</taxon>
        <taxon>Croceicoccus</taxon>
    </lineage>
</organism>
<sequence length="64" mass="7325">MRQPPHVRCMTKRATKRPADFEKPAHWTNEPAPDPGKGSRHEGGERPDPTRYGDWEKNGIAIDF</sequence>
<feature type="compositionally biased region" description="Basic and acidic residues" evidence="2">
    <location>
        <begin position="37"/>
        <end position="57"/>
    </location>
</feature>
<dbReference type="EMBL" id="CP019602">
    <property type="protein sequence ID" value="ARU14934.1"/>
    <property type="molecule type" value="Genomic_DNA"/>
</dbReference>
<protein>
    <submittedName>
        <fullName evidence="3">DUF1674 domain-containing protein</fullName>
    </submittedName>
</protein>
<dbReference type="InterPro" id="IPR012875">
    <property type="entry name" value="SDHF4"/>
</dbReference>
<dbReference type="KEGG" id="cman:A9D14_00550"/>
<evidence type="ECO:0000313" key="3">
    <source>
        <dbReference type="EMBL" id="ARU14934.1"/>
    </source>
</evidence>
<evidence type="ECO:0000256" key="1">
    <source>
        <dbReference type="ARBA" id="ARBA00005701"/>
    </source>
</evidence>
<name>A0A1Z1F876_9SPHN</name>
<reference evidence="3 4" key="1">
    <citation type="submission" date="2017-01" db="EMBL/GenBank/DDBJ databases">
        <title>Complete genome sequence of esterase-producing bacterium Croceicoccus marinus E4A9.</title>
        <authorList>
            <person name="Wu Y.-H."/>
            <person name="Cheng H."/>
            <person name="Xu L."/>
            <person name="Huo Y.-Y."/>
            <person name="Wang C.-S."/>
            <person name="Xu X.-W."/>
        </authorList>
    </citation>
    <scope>NUCLEOTIDE SEQUENCE [LARGE SCALE GENOMIC DNA]</scope>
    <source>
        <strain evidence="3 4">E4A9</strain>
    </source>
</reference>
<evidence type="ECO:0000256" key="2">
    <source>
        <dbReference type="SAM" id="MobiDB-lite"/>
    </source>
</evidence>
<dbReference type="Pfam" id="PF07896">
    <property type="entry name" value="DUF1674"/>
    <property type="match status" value="1"/>
</dbReference>
<comment type="similarity">
    <text evidence="1">Belongs to the SDHAF4 family.</text>
</comment>
<dbReference type="Proteomes" id="UP000195807">
    <property type="component" value="Chromosome"/>
</dbReference>
<feature type="region of interest" description="Disordered" evidence="2">
    <location>
        <begin position="1"/>
        <end position="64"/>
    </location>
</feature>